<protein>
    <submittedName>
        <fullName evidence="1">Uncharacterized protein</fullName>
    </submittedName>
</protein>
<accession>A0A0A9G5J6</accession>
<name>A0A0A9G5J6_ARUDO</name>
<evidence type="ECO:0000313" key="1">
    <source>
        <dbReference type="EMBL" id="JAE19767.1"/>
    </source>
</evidence>
<dbReference type="AlphaFoldDB" id="A0A0A9G5J6"/>
<reference evidence="1" key="1">
    <citation type="submission" date="2014-09" db="EMBL/GenBank/DDBJ databases">
        <authorList>
            <person name="Magalhaes I.L.F."/>
            <person name="Oliveira U."/>
            <person name="Santos F.R."/>
            <person name="Vidigal T.H.D.A."/>
            <person name="Brescovit A.D."/>
            <person name="Santos A.J."/>
        </authorList>
    </citation>
    <scope>NUCLEOTIDE SEQUENCE</scope>
    <source>
        <tissue evidence="1">Shoot tissue taken approximately 20 cm above the soil surface</tissue>
    </source>
</reference>
<sequence length="25" mass="2846">MHHRAYSHAARLIIGLSVVPILIDY</sequence>
<organism evidence="1">
    <name type="scientific">Arundo donax</name>
    <name type="common">Giant reed</name>
    <name type="synonym">Donax arundinaceus</name>
    <dbReference type="NCBI Taxonomy" id="35708"/>
    <lineage>
        <taxon>Eukaryota</taxon>
        <taxon>Viridiplantae</taxon>
        <taxon>Streptophyta</taxon>
        <taxon>Embryophyta</taxon>
        <taxon>Tracheophyta</taxon>
        <taxon>Spermatophyta</taxon>
        <taxon>Magnoliopsida</taxon>
        <taxon>Liliopsida</taxon>
        <taxon>Poales</taxon>
        <taxon>Poaceae</taxon>
        <taxon>PACMAD clade</taxon>
        <taxon>Arundinoideae</taxon>
        <taxon>Arundineae</taxon>
        <taxon>Arundo</taxon>
    </lineage>
</organism>
<dbReference type="EMBL" id="GBRH01178129">
    <property type="protein sequence ID" value="JAE19767.1"/>
    <property type="molecule type" value="Transcribed_RNA"/>
</dbReference>
<proteinExistence type="predicted"/>
<reference evidence="1" key="2">
    <citation type="journal article" date="2015" name="Data Brief">
        <title>Shoot transcriptome of the giant reed, Arundo donax.</title>
        <authorList>
            <person name="Barrero R.A."/>
            <person name="Guerrero F.D."/>
            <person name="Moolhuijzen P."/>
            <person name="Goolsby J.A."/>
            <person name="Tidwell J."/>
            <person name="Bellgard S.E."/>
            <person name="Bellgard M.I."/>
        </authorList>
    </citation>
    <scope>NUCLEOTIDE SEQUENCE</scope>
    <source>
        <tissue evidence="1">Shoot tissue taken approximately 20 cm above the soil surface</tissue>
    </source>
</reference>